<evidence type="ECO:0000313" key="3">
    <source>
        <dbReference type="Proteomes" id="UP000092164"/>
    </source>
</evidence>
<keyword evidence="1" id="KW-1133">Transmembrane helix</keyword>
<name>A0A1B7Z8Q2_9FLAO</name>
<feature type="transmembrane region" description="Helical" evidence="1">
    <location>
        <begin position="82"/>
        <end position="103"/>
    </location>
</feature>
<sequence length="160" mass="19342">MNFIKRILSWKRTVFFSVVILILLNILNFYGLYTNKFYFLKIDNYIFPLLSIIHFAFLYILWHKIMEDELSDPPMRKLEYILYVISLVYVYKLVETMSILLSYNDFDHQLIPTIFIPMGCIIFTLYILLLLVTYVAIAYRKEIVGPYLFDDMNQHVDHWK</sequence>
<organism evidence="2 3">
    <name type="scientific">Maribacter hydrothermalis</name>
    <dbReference type="NCBI Taxonomy" id="1836467"/>
    <lineage>
        <taxon>Bacteria</taxon>
        <taxon>Pseudomonadati</taxon>
        <taxon>Bacteroidota</taxon>
        <taxon>Flavobacteriia</taxon>
        <taxon>Flavobacteriales</taxon>
        <taxon>Flavobacteriaceae</taxon>
        <taxon>Maribacter</taxon>
    </lineage>
</organism>
<protein>
    <submittedName>
        <fullName evidence="2">Uncharacterized protein</fullName>
    </submittedName>
</protein>
<gene>
    <name evidence="2" type="ORF">A9200_05195</name>
</gene>
<proteinExistence type="predicted"/>
<feature type="transmembrane region" description="Helical" evidence="1">
    <location>
        <begin position="12"/>
        <end position="33"/>
    </location>
</feature>
<accession>A0A1B7Z8Q2</accession>
<dbReference type="EMBL" id="LZFP01000012">
    <property type="protein sequence ID" value="OBR39059.1"/>
    <property type="molecule type" value="Genomic_DNA"/>
</dbReference>
<reference evidence="3" key="1">
    <citation type="submission" date="2016-06" db="EMBL/GenBank/DDBJ databases">
        <authorList>
            <person name="Zhan P."/>
        </authorList>
    </citation>
    <scope>NUCLEOTIDE SEQUENCE [LARGE SCALE GENOMIC DNA]</scope>
    <source>
        <strain evidence="3">T28</strain>
    </source>
</reference>
<keyword evidence="1" id="KW-0812">Transmembrane</keyword>
<evidence type="ECO:0000313" key="2">
    <source>
        <dbReference type="EMBL" id="OBR39059.1"/>
    </source>
</evidence>
<dbReference type="KEGG" id="mart:BTR34_17080"/>
<dbReference type="OrthoDB" id="1436004at2"/>
<keyword evidence="1" id="KW-0472">Membrane</keyword>
<feature type="transmembrane region" description="Helical" evidence="1">
    <location>
        <begin position="115"/>
        <end position="139"/>
    </location>
</feature>
<evidence type="ECO:0000256" key="1">
    <source>
        <dbReference type="SAM" id="Phobius"/>
    </source>
</evidence>
<comment type="caution">
    <text evidence="2">The sequence shown here is derived from an EMBL/GenBank/DDBJ whole genome shotgun (WGS) entry which is preliminary data.</text>
</comment>
<dbReference type="Proteomes" id="UP000092164">
    <property type="component" value="Unassembled WGS sequence"/>
</dbReference>
<dbReference type="RefSeq" id="WP_068484881.1">
    <property type="nucleotide sequence ID" value="NZ_CP018760.1"/>
</dbReference>
<dbReference type="AlphaFoldDB" id="A0A1B7Z8Q2"/>
<feature type="transmembrane region" description="Helical" evidence="1">
    <location>
        <begin position="45"/>
        <end position="62"/>
    </location>
</feature>
<keyword evidence="3" id="KW-1185">Reference proteome</keyword>